<evidence type="ECO:0000259" key="2">
    <source>
        <dbReference type="PROSITE" id="PS50887"/>
    </source>
</evidence>
<keyword evidence="1" id="KW-0812">Transmembrane</keyword>
<dbReference type="InterPro" id="IPR000160">
    <property type="entry name" value="GGDEF_dom"/>
</dbReference>
<dbReference type="PANTHER" id="PTHR46663">
    <property type="entry name" value="DIGUANYLATE CYCLASE DGCT-RELATED"/>
    <property type="match status" value="1"/>
</dbReference>
<dbReference type="Gene3D" id="3.30.70.270">
    <property type="match status" value="1"/>
</dbReference>
<sequence>MTVEADGSRTGADQGAARAWWRWSLIAGIALAVPVAFSPTGTAGDLATILAETGILVALLAVARQLPAGERAPWLLLAAADAAWLSAETAQFVVTRIGHEDWYQPLDWVWLSSYLFQVAAVSAMIRRKRLPRPLVRDIQLDVLTITTAAALVVWLVLVQPELEAGSSIVASILPLLYPLGDLMVFSLAVTMLLIPGTSGPSATLLIVAFGTALPMDFLFRFLAVQVPQFEVERLLAVFLVLNVLLAAAALHPTRSRLTAPAPAGLHLKLWRIVVLGLSLGAVSVANAISLQSGPDLIPGLAASLVVAMTIVLRFYRMAQAQEAAATALRELAEHDRLTGAANRELLSRRLPDFVTGPQGLLVYIDLDGFKKLNDTHGHHIGDAVLCAVTERLARRVRESDTIARVGGDEFVVLLNGCSPADAPAVAQRILDDMCEPITDGPLTVQVGASVGVVVLEHPLQVHDPQEVAEDVMRSADAAMYDVKRRGGGVHVVAYAEPVALAAPAGSPLVPAEEPLLP</sequence>
<dbReference type="RefSeq" id="WP_231439922.1">
    <property type="nucleotide sequence ID" value="NZ_JAJOMB010000003.1"/>
</dbReference>
<reference evidence="3" key="1">
    <citation type="submission" date="2021-11" db="EMBL/GenBank/DDBJ databases">
        <title>Streptomyces corallinus and Kineosporia corallina sp. nov., two new coral-derived marine actinobacteria.</title>
        <authorList>
            <person name="Buangrab K."/>
            <person name="Sutthacheep M."/>
            <person name="Yeemin T."/>
            <person name="Harunari E."/>
            <person name="Igarashi Y."/>
            <person name="Sripreechasak P."/>
            <person name="Kanchanasin P."/>
            <person name="Tanasupawat S."/>
            <person name="Phongsopitanun W."/>
        </authorList>
    </citation>
    <scope>NUCLEOTIDE SEQUENCE</scope>
    <source>
        <strain evidence="3">JCM 31032</strain>
    </source>
</reference>
<feature type="transmembrane region" description="Helical" evidence="1">
    <location>
        <begin position="169"/>
        <end position="194"/>
    </location>
</feature>
<accession>A0A9X1N925</accession>
<dbReference type="InterPro" id="IPR029787">
    <property type="entry name" value="Nucleotide_cyclase"/>
</dbReference>
<dbReference type="InterPro" id="IPR043128">
    <property type="entry name" value="Rev_trsase/Diguanyl_cyclase"/>
</dbReference>
<keyword evidence="1" id="KW-1133">Transmembrane helix</keyword>
<dbReference type="SMART" id="SM00267">
    <property type="entry name" value="GGDEF"/>
    <property type="match status" value="1"/>
</dbReference>
<name>A0A9X1N925_9ACTN</name>
<feature type="transmembrane region" description="Helical" evidence="1">
    <location>
        <begin position="296"/>
        <end position="315"/>
    </location>
</feature>
<protein>
    <submittedName>
        <fullName evidence="3">GGDEF domain-containing protein</fullName>
    </submittedName>
</protein>
<evidence type="ECO:0000256" key="1">
    <source>
        <dbReference type="SAM" id="Phobius"/>
    </source>
</evidence>
<dbReference type="CDD" id="cd01949">
    <property type="entry name" value="GGDEF"/>
    <property type="match status" value="1"/>
</dbReference>
<dbReference type="SUPFAM" id="SSF55073">
    <property type="entry name" value="Nucleotide cyclase"/>
    <property type="match status" value="1"/>
</dbReference>
<dbReference type="InterPro" id="IPR052163">
    <property type="entry name" value="DGC-Regulatory_Protein"/>
</dbReference>
<feature type="transmembrane region" description="Helical" evidence="1">
    <location>
        <begin position="234"/>
        <end position="251"/>
    </location>
</feature>
<dbReference type="AlphaFoldDB" id="A0A9X1N925"/>
<dbReference type="Proteomes" id="UP001138997">
    <property type="component" value="Unassembled WGS sequence"/>
</dbReference>
<dbReference type="PROSITE" id="PS50887">
    <property type="entry name" value="GGDEF"/>
    <property type="match status" value="1"/>
</dbReference>
<feature type="transmembrane region" description="Helical" evidence="1">
    <location>
        <begin position="272"/>
        <end position="290"/>
    </location>
</feature>
<keyword evidence="4" id="KW-1185">Reference proteome</keyword>
<dbReference type="NCBIfam" id="TIGR00254">
    <property type="entry name" value="GGDEF"/>
    <property type="match status" value="1"/>
</dbReference>
<proteinExistence type="predicted"/>
<evidence type="ECO:0000313" key="4">
    <source>
        <dbReference type="Proteomes" id="UP001138997"/>
    </source>
</evidence>
<dbReference type="PANTHER" id="PTHR46663:SF2">
    <property type="entry name" value="GGDEF DOMAIN-CONTAINING PROTEIN"/>
    <property type="match status" value="1"/>
</dbReference>
<dbReference type="Pfam" id="PF00990">
    <property type="entry name" value="GGDEF"/>
    <property type="match status" value="1"/>
</dbReference>
<comment type="caution">
    <text evidence="3">The sequence shown here is derived from an EMBL/GenBank/DDBJ whole genome shotgun (WGS) entry which is preliminary data.</text>
</comment>
<evidence type="ECO:0000313" key="3">
    <source>
        <dbReference type="EMBL" id="MCD5310757.1"/>
    </source>
</evidence>
<dbReference type="EMBL" id="JAJOMB010000003">
    <property type="protein sequence ID" value="MCD5310757.1"/>
    <property type="molecule type" value="Genomic_DNA"/>
</dbReference>
<keyword evidence="1" id="KW-0472">Membrane</keyword>
<gene>
    <name evidence="3" type="ORF">LR394_07620</name>
</gene>
<feature type="domain" description="GGDEF" evidence="2">
    <location>
        <begin position="357"/>
        <end position="496"/>
    </location>
</feature>
<feature type="transmembrane region" description="Helical" evidence="1">
    <location>
        <begin position="20"/>
        <end position="37"/>
    </location>
</feature>
<feature type="transmembrane region" description="Helical" evidence="1">
    <location>
        <begin position="138"/>
        <end position="157"/>
    </location>
</feature>
<organism evidence="3 4">
    <name type="scientific">Kineosporia babensis</name>
    <dbReference type="NCBI Taxonomy" id="499548"/>
    <lineage>
        <taxon>Bacteria</taxon>
        <taxon>Bacillati</taxon>
        <taxon>Actinomycetota</taxon>
        <taxon>Actinomycetes</taxon>
        <taxon>Kineosporiales</taxon>
        <taxon>Kineosporiaceae</taxon>
        <taxon>Kineosporia</taxon>
    </lineage>
</organism>
<feature type="transmembrane region" description="Helical" evidence="1">
    <location>
        <begin position="201"/>
        <end position="222"/>
    </location>
</feature>
<feature type="transmembrane region" description="Helical" evidence="1">
    <location>
        <begin position="108"/>
        <end position="126"/>
    </location>
</feature>